<accession>A0ACC0PWQ7</accession>
<sequence length="92" mass="10667">MGIMDAIFESDCKELIDCFLKEGHHCHWEISSLVADIKSWAKGRNWKFSWVYREQNRVAHRLASSNFDRNFGIHPGCIPPGIEDLIARDRPP</sequence>
<dbReference type="EMBL" id="CM046389">
    <property type="protein sequence ID" value="KAI8569097.1"/>
    <property type="molecule type" value="Genomic_DNA"/>
</dbReference>
<evidence type="ECO:0000313" key="1">
    <source>
        <dbReference type="EMBL" id="KAI8569097.1"/>
    </source>
</evidence>
<proteinExistence type="predicted"/>
<organism evidence="1 2">
    <name type="scientific">Rhododendron molle</name>
    <name type="common">Chinese azalea</name>
    <name type="synonym">Azalea mollis</name>
    <dbReference type="NCBI Taxonomy" id="49168"/>
    <lineage>
        <taxon>Eukaryota</taxon>
        <taxon>Viridiplantae</taxon>
        <taxon>Streptophyta</taxon>
        <taxon>Embryophyta</taxon>
        <taxon>Tracheophyta</taxon>
        <taxon>Spermatophyta</taxon>
        <taxon>Magnoliopsida</taxon>
        <taxon>eudicotyledons</taxon>
        <taxon>Gunneridae</taxon>
        <taxon>Pentapetalae</taxon>
        <taxon>asterids</taxon>
        <taxon>Ericales</taxon>
        <taxon>Ericaceae</taxon>
        <taxon>Ericoideae</taxon>
        <taxon>Rhodoreae</taxon>
        <taxon>Rhododendron</taxon>
    </lineage>
</organism>
<reference evidence="1" key="1">
    <citation type="submission" date="2022-02" db="EMBL/GenBank/DDBJ databases">
        <title>Plant Genome Project.</title>
        <authorList>
            <person name="Zhang R.-G."/>
        </authorList>
    </citation>
    <scope>NUCLEOTIDE SEQUENCE</scope>
    <source>
        <strain evidence="1">AT1</strain>
    </source>
</reference>
<evidence type="ECO:0000313" key="2">
    <source>
        <dbReference type="Proteomes" id="UP001062846"/>
    </source>
</evidence>
<keyword evidence="2" id="KW-1185">Reference proteome</keyword>
<dbReference type="Proteomes" id="UP001062846">
    <property type="component" value="Chromosome 2"/>
</dbReference>
<name>A0ACC0PWQ7_RHOML</name>
<protein>
    <submittedName>
        <fullName evidence="1">Uncharacterized protein</fullName>
    </submittedName>
</protein>
<comment type="caution">
    <text evidence="1">The sequence shown here is derived from an EMBL/GenBank/DDBJ whole genome shotgun (WGS) entry which is preliminary data.</text>
</comment>
<gene>
    <name evidence="1" type="ORF">RHMOL_Rhmol02G0252500</name>
</gene>